<evidence type="ECO:0000313" key="3">
    <source>
        <dbReference type="EMBL" id="KAK7608293.1"/>
    </source>
</evidence>
<comment type="similarity">
    <text evidence="1">Belongs to the short-chain dehydrogenases/reductases (SDR) family.</text>
</comment>
<dbReference type="PRINTS" id="PR00081">
    <property type="entry name" value="GDHRDH"/>
</dbReference>
<dbReference type="SUPFAM" id="SSF51735">
    <property type="entry name" value="NAD(P)-binding Rossmann-fold domains"/>
    <property type="match status" value="1"/>
</dbReference>
<gene>
    <name evidence="3" type="ORF">JOL62DRAFT_593908</name>
</gene>
<reference evidence="3 4" key="1">
    <citation type="submission" date="2024-04" db="EMBL/GenBank/DDBJ databases">
        <title>Phyllosticta paracitricarpa is synonymous to the EU quarantine fungus P. citricarpa based on phylogenomic analyses.</title>
        <authorList>
            <consortium name="Lawrence Berkeley National Laboratory"/>
            <person name="Van ingen-buijs V.A."/>
            <person name="Van westerhoven A.C."/>
            <person name="Haridas S."/>
            <person name="Skiadas P."/>
            <person name="Martin F."/>
            <person name="Groenewald J.Z."/>
            <person name="Crous P.W."/>
            <person name="Seidl M.F."/>
        </authorList>
    </citation>
    <scope>NUCLEOTIDE SEQUENCE [LARGE SCALE GENOMIC DNA]</scope>
    <source>
        <strain evidence="3 4">CBS 141358</strain>
    </source>
</reference>
<keyword evidence="4" id="KW-1185">Reference proteome</keyword>
<name>A0ABR1N0Q2_9PEZI</name>
<accession>A0ABR1N0Q2</accession>
<protein>
    <submittedName>
        <fullName evidence="3">Uncharacterized protein</fullName>
    </submittedName>
</protein>
<dbReference type="Proteomes" id="UP001367316">
    <property type="component" value="Unassembled WGS sequence"/>
</dbReference>
<dbReference type="PANTHER" id="PTHR48107:SF7">
    <property type="entry name" value="RE15974P"/>
    <property type="match status" value="1"/>
</dbReference>
<sequence length="224" mass="24125">MSWILSGLSHIAVISGSSSGIGASIARELSARGASIVVNYPFAQLSEEAHKVAESLQTPSIAVEADMSSIDGPAELVESAVGEFGRIEIVVNNAALAVNAQLGELPLDHWDKLVNLNGRGVFLLSGRIVNVGMVDSFTRCWSKELPPKYGCTVNAEAIRFLQPTIDATPVGRRMADPSEIAYAVAFLCEERALWINGEYLFANRWIVCRLNRIAIKTISPSGPK</sequence>
<dbReference type="PANTHER" id="PTHR48107">
    <property type="entry name" value="NADPH-DEPENDENT ALDEHYDE REDUCTASE-LIKE PROTEIN, CHLOROPLASTIC-RELATED"/>
    <property type="match status" value="1"/>
</dbReference>
<keyword evidence="2" id="KW-0560">Oxidoreductase</keyword>
<dbReference type="InterPro" id="IPR002347">
    <property type="entry name" value="SDR_fam"/>
</dbReference>
<comment type="caution">
    <text evidence="3">The sequence shown here is derived from an EMBL/GenBank/DDBJ whole genome shotgun (WGS) entry which is preliminary data.</text>
</comment>
<dbReference type="Gene3D" id="3.40.50.720">
    <property type="entry name" value="NAD(P)-binding Rossmann-like Domain"/>
    <property type="match status" value="2"/>
</dbReference>
<proteinExistence type="inferred from homology"/>
<evidence type="ECO:0000313" key="4">
    <source>
        <dbReference type="Proteomes" id="UP001367316"/>
    </source>
</evidence>
<organism evidence="3 4">
    <name type="scientific">Phyllosticta paracitricarpa</name>
    <dbReference type="NCBI Taxonomy" id="2016321"/>
    <lineage>
        <taxon>Eukaryota</taxon>
        <taxon>Fungi</taxon>
        <taxon>Dikarya</taxon>
        <taxon>Ascomycota</taxon>
        <taxon>Pezizomycotina</taxon>
        <taxon>Dothideomycetes</taxon>
        <taxon>Dothideomycetes incertae sedis</taxon>
        <taxon>Botryosphaeriales</taxon>
        <taxon>Phyllostictaceae</taxon>
        <taxon>Phyllosticta</taxon>
    </lineage>
</organism>
<evidence type="ECO:0000256" key="1">
    <source>
        <dbReference type="ARBA" id="ARBA00006484"/>
    </source>
</evidence>
<dbReference type="Pfam" id="PF00106">
    <property type="entry name" value="adh_short"/>
    <property type="match status" value="1"/>
</dbReference>
<evidence type="ECO:0000256" key="2">
    <source>
        <dbReference type="ARBA" id="ARBA00023002"/>
    </source>
</evidence>
<dbReference type="InterPro" id="IPR036291">
    <property type="entry name" value="NAD(P)-bd_dom_sf"/>
</dbReference>
<dbReference type="EMBL" id="JBBPBF010000030">
    <property type="protein sequence ID" value="KAK7608293.1"/>
    <property type="molecule type" value="Genomic_DNA"/>
</dbReference>
<dbReference type="CDD" id="cd05233">
    <property type="entry name" value="SDR_c"/>
    <property type="match status" value="1"/>
</dbReference>